<dbReference type="Proteomes" id="UP000249340">
    <property type="component" value="Chromosome"/>
</dbReference>
<gene>
    <name evidence="1" type="ORF">C7M71_023945</name>
</gene>
<dbReference type="AlphaFoldDB" id="A0A345T1Z3"/>
<organism evidence="1 2">
    <name type="scientific">Peterkaempfera bronchialis</name>
    <dbReference type="NCBI Taxonomy" id="2126346"/>
    <lineage>
        <taxon>Bacteria</taxon>
        <taxon>Bacillati</taxon>
        <taxon>Actinomycetota</taxon>
        <taxon>Actinomycetes</taxon>
        <taxon>Kitasatosporales</taxon>
        <taxon>Streptomycetaceae</taxon>
        <taxon>Peterkaempfera</taxon>
    </lineage>
</organism>
<proteinExistence type="predicted"/>
<dbReference type="InterPro" id="IPR006530">
    <property type="entry name" value="YD"/>
</dbReference>
<accession>A0A345T1Z3</accession>
<dbReference type="InterPro" id="IPR031325">
    <property type="entry name" value="RHS_repeat"/>
</dbReference>
<dbReference type="NCBIfam" id="TIGR01643">
    <property type="entry name" value="YD_repeat_2x"/>
    <property type="match status" value="2"/>
</dbReference>
<evidence type="ECO:0000313" key="2">
    <source>
        <dbReference type="Proteomes" id="UP000249340"/>
    </source>
</evidence>
<dbReference type="OrthoDB" id="4981820at2"/>
<dbReference type="Pfam" id="PF05593">
    <property type="entry name" value="RHS_repeat"/>
    <property type="match status" value="1"/>
</dbReference>
<sequence length="122" mass="12797">MGHRPSGWGIRASAARPSLRLAALARSKPAPPRVPSTCRTTTTTYTAATTSAADTGYAPAYLLASTVTPSGARQSYTYNHNGDVARIVDPNGGTVTFSYDNLGRLLTKRRRPPATATTSTGT</sequence>
<protein>
    <recommendedName>
        <fullName evidence="3">RHS repeat protein</fullName>
    </recommendedName>
</protein>
<name>A0A345T1Z3_9ACTN</name>
<evidence type="ECO:0008006" key="3">
    <source>
        <dbReference type="Google" id="ProtNLM"/>
    </source>
</evidence>
<dbReference type="Gene3D" id="2.180.10.10">
    <property type="entry name" value="RHS repeat-associated core"/>
    <property type="match status" value="1"/>
</dbReference>
<dbReference type="EMBL" id="CP031264">
    <property type="protein sequence ID" value="AXI79998.1"/>
    <property type="molecule type" value="Genomic_DNA"/>
</dbReference>
<dbReference type="KEGG" id="stri:C7M71_023945"/>
<evidence type="ECO:0000313" key="1">
    <source>
        <dbReference type="EMBL" id="AXI79998.1"/>
    </source>
</evidence>
<keyword evidence="2" id="KW-1185">Reference proteome</keyword>
<reference evidence="2" key="1">
    <citation type="submission" date="2018-07" db="EMBL/GenBank/DDBJ databases">
        <title>Streptacidiphilus bronchialis DSM 106435 chromosome.</title>
        <authorList>
            <person name="Batra D."/>
            <person name="Gulvik C.A."/>
        </authorList>
    </citation>
    <scope>NUCLEOTIDE SEQUENCE [LARGE SCALE GENOMIC DNA]</scope>
    <source>
        <strain evidence="2">DSM 106435</strain>
    </source>
</reference>